<dbReference type="InterPro" id="IPR007497">
    <property type="entry name" value="SIMPL/DUF541"/>
</dbReference>
<comment type="caution">
    <text evidence="1">The sequence shown here is derived from an EMBL/GenBank/DDBJ whole genome shotgun (WGS) entry which is preliminary data.</text>
</comment>
<dbReference type="AlphaFoldDB" id="A0A939KLP2"/>
<accession>A0A939KLP2</accession>
<evidence type="ECO:0000313" key="1">
    <source>
        <dbReference type="EMBL" id="MBO1267463.1"/>
    </source>
</evidence>
<dbReference type="EMBL" id="JAFNLL010000009">
    <property type="protein sequence ID" value="MBO1267463.1"/>
    <property type="molecule type" value="Genomic_DNA"/>
</dbReference>
<evidence type="ECO:0000313" key="2">
    <source>
        <dbReference type="Proteomes" id="UP000664164"/>
    </source>
</evidence>
<reference evidence="1" key="1">
    <citation type="submission" date="2021-03" db="EMBL/GenBank/DDBJ databases">
        <title>A new species, PO-11, isolated from a karst cave deposit.</title>
        <authorList>
            <person name="Zhaoxiaoyong W."/>
        </authorList>
    </citation>
    <scope>NUCLEOTIDE SEQUENCE</scope>
    <source>
        <strain evidence="1">PO-11</strain>
    </source>
</reference>
<dbReference type="Gene3D" id="3.30.110.170">
    <property type="entry name" value="Protein of unknown function (DUF541), domain 1"/>
    <property type="match status" value="1"/>
</dbReference>
<sequence>MTRTITVTGTGTAEAAPDLVTLSLGVETRRDTAAQAYQDAGSTAAAAVDALRRNGVADRDLRTSGLNLRADLVWVEGQGQKVTGYVASTTLVVRLRVPESAPAAIAAAVAAGGDGIRISGIEQGFTDAAAVTALAQDAAWQDAAERAGQYASRASARLGSVLSISQPPAGHGPVPLGGMVRASAAESVAIEGGESSVSASVTVEWELLEPLPTQQPG</sequence>
<protein>
    <submittedName>
        <fullName evidence="1">SIMPL domain-containing protein</fullName>
    </submittedName>
</protein>
<name>A0A939KLP2_9MICC</name>
<dbReference type="PANTHER" id="PTHR34387">
    <property type="entry name" value="SLR1258 PROTEIN"/>
    <property type="match status" value="1"/>
</dbReference>
<dbReference type="InterPro" id="IPR052022">
    <property type="entry name" value="26kDa_periplasmic_antigen"/>
</dbReference>
<dbReference type="PANTHER" id="PTHR34387:SF2">
    <property type="entry name" value="SLR1258 PROTEIN"/>
    <property type="match status" value="1"/>
</dbReference>
<dbReference type="Pfam" id="PF04402">
    <property type="entry name" value="SIMPL"/>
    <property type="match status" value="1"/>
</dbReference>
<keyword evidence="2" id="KW-1185">Reference proteome</keyword>
<organism evidence="1 2">
    <name type="scientific">Arthrobacter cavernae</name>
    <dbReference type="NCBI Taxonomy" id="2817681"/>
    <lineage>
        <taxon>Bacteria</taxon>
        <taxon>Bacillati</taxon>
        <taxon>Actinomycetota</taxon>
        <taxon>Actinomycetes</taxon>
        <taxon>Micrococcales</taxon>
        <taxon>Micrococcaceae</taxon>
        <taxon>Arthrobacter</taxon>
    </lineage>
</organism>
<gene>
    <name evidence="1" type="ORF">J1902_05600</name>
</gene>
<dbReference type="Gene3D" id="3.30.70.2970">
    <property type="entry name" value="Protein of unknown function (DUF541), domain 2"/>
    <property type="match status" value="1"/>
</dbReference>
<dbReference type="Proteomes" id="UP000664164">
    <property type="component" value="Unassembled WGS sequence"/>
</dbReference>
<proteinExistence type="predicted"/>
<dbReference type="GO" id="GO:0006974">
    <property type="term" value="P:DNA damage response"/>
    <property type="evidence" value="ECO:0007669"/>
    <property type="project" value="TreeGrafter"/>
</dbReference>
<dbReference type="RefSeq" id="WP_207615262.1">
    <property type="nucleotide sequence ID" value="NZ_JAFNLL010000009.1"/>
</dbReference>